<feature type="domain" description="Plastocyanin-like" evidence="6">
    <location>
        <begin position="395"/>
        <end position="494"/>
    </location>
</feature>
<feature type="domain" description="Plastocyanin-like" evidence="5">
    <location>
        <begin position="214"/>
        <end position="314"/>
    </location>
</feature>
<dbReference type="SUPFAM" id="SSF49503">
    <property type="entry name" value="Cupredoxins"/>
    <property type="match status" value="4"/>
</dbReference>
<dbReference type="InterPro" id="IPR045087">
    <property type="entry name" value="Cu-oxidase_fam"/>
</dbReference>
<dbReference type="PROSITE" id="PS00080">
    <property type="entry name" value="MULTICOPPER_OXIDASE2"/>
    <property type="match status" value="1"/>
</dbReference>
<keyword evidence="2" id="KW-0560">Oxidoreductase</keyword>
<accession>A0AA49JTV5</accession>
<evidence type="ECO:0000256" key="3">
    <source>
        <dbReference type="ARBA" id="ARBA00023008"/>
    </source>
</evidence>
<evidence type="ECO:0000256" key="4">
    <source>
        <dbReference type="SAM" id="SignalP"/>
    </source>
</evidence>
<evidence type="ECO:0000313" key="7">
    <source>
        <dbReference type="EMBL" id="WKW11932.1"/>
    </source>
</evidence>
<dbReference type="InterPro" id="IPR011706">
    <property type="entry name" value="Cu-oxidase_C"/>
</dbReference>
<keyword evidence="3" id="KW-0186">Copper</keyword>
<dbReference type="GO" id="GO:0005507">
    <property type="term" value="F:copper ion binding"/>
    <property type="evidence" value="ECO:0007669"/>
    <property type="project" value="InterPro"/>
</dbReference>
<protein>
    <submittedName>
        <fullName evidence="7">Multicopper oxidase domain-containing protein</fullName>
    </submittedName>
</protein>
<evidence type="ECO:0000259" key="6">
    <source>
        <dbReference type="Pfam" id="PF07732"/>
    </source>
</evidence>
<evidence type="ECO:0000256" key="1">
    <source>
        <dbReference type="ARBA" id="ARBA00022723"/>
    </source>
</evidence>
<dbReference type="Pfam" id="PF07731">
    <property type="entry name" value="Cu-oxidase_2"/>
    <property type="match status" value="1"/>
</dbReference>
<proteinExistence type="predicted"/>
<feature type="domain" description="Plastocyanin-like" evidence="6">
    <location>
        <begin position="87"/>
        <end position="163"/>
    </location>
</feature>
<dbReference type="Gene3D" id="2.60.40.420">
    <property type="entry name" value="Cupredoxins - blue copper proteins"/>
    <property type="match status" value="2"/>
</dbReference>
<dbReference type="RefSeq" id="WP_367887613.1">
    <property type="nucleotide sequence ID" value="NZ_CP130612.1"/>
</dbReference>
<feature type="signal peptide" evidence="4">
    <location>
        <begin position="1"/>
        <end position="25"/>
    </location>
</feature>
<evidence type="ECO:0000256" key="2">
    <source>
        <dbReference type="ARBA" id="ARBA00023002"/>
    </source>
</evidence>
<dbReference type="InterPro" id="IPR002355">
    <property type="entry name" value="Cu_oxidase_Cu_BS"/>
</dbReference>
<gene>
    <name evidence="7" type="ORF">Strain138_001203</name>
</gene>
<name>A0AA49JTV5_9BACT</name>
<dbReference type="PANTHER" id="PTHR11709:SF394">
    <property type="entry name" value="FI03373P-RELATED"/>
    <property type="match status" value="1"/>
</dbReference>
<dbReference type="PANTHER" id="PTHR11709">
    <property type="entry name" value="MULTI-COPPER OXIDASE"/>
    <property type="match status" value="1"/>
</dbReference>
<keyword evidence="1" id="KW-0479">Metal-binding</keyword>
<keyword evidence="4" id="KW-0732">Signal</keyword>
<evidence type="ECO:0000259" key="5">
    <source>
        <dbReference type="Pfam" id="PF07731"/>
    </source>
</evidence>
<dbReference type="AlphaFoldDB" id="A0AA49JTV5"/>
<reference evidence="7" key="1">
    <citation type="submission" date="2023-07" db="EMBL/GenBank/DDBJ databases">
        <authorList>
            <person name="Haufschild T."/>
            <person name="Kallscheuer N."/>
            <person name="Hammer J."/>
            <person name="Kohn T."/>
            <person name="Kabuu M."/>
            <person name="Jogler M."/>
            <person name="Wohfarth N."/>
            <person name="Heuer A."/>
            <person name="Rohde M."/>
            <person name="van Teeseling M.C.F."/>
            <person name="Jogler C."/>
        </authorList>
    </citation>
    <scope>NUCLEOTIDE SEQUENCE</scope>
    <source>
        <strain evidence="7">Strain 138</strain>
    </source>
</reference>
<dbReference type="Pfam" id="PF07732">
    <property type="entry name" value="Cu-oxidase_3"/>
    <property type="match status" value="2"/>
</dbReference>
<organism evidence="7">
    <name type="scientific">Pseudogemmatithrix spongiicola</name>
    <dbReference type="NCBI Taxonomy" id="3062599"/>
    <lineage>
        <taxon>Bacteria</taxon>
        <taxon>Pseudomonadati</taxon>
        <taxon>Gemmatimonadota</taxon>
        <taxon>Gemmatimonadia</taxon>
        <taxon>Gemmatimonadales</taxon>
        <taxon>Gemmatimonadaceae</taxon>
        <taxon>Pseudogemmatithrix</taxon>
    </lineage>
</organism>
<dbReference type="InterPro" id="IPR011707">
    <property type="entry name" value="Cu-oxidase-like_N"/>
</dbReference>
<dbReference type="InterPro" id="IPR008972">
    <property type="entry name" value="Cupredoxin"/>
</dbReference>
<sequence>MTLPSPRPRAHAPFLALLVVLSTLGARNSSTYVADLTSNDQRQIAGTLRDDNYSLALELRRLTWRPNAPSALDVDVAAFAEVGESATVPGPLIRVPAGTHLRITIRNTLAERATVHGLHDHDGPRDSVSLTPGETRELRFVAQRVGTFAYFARTTATPTLLGRRDDSQLVAAFIVDPAGTDPGVANARERLLIITAWDDSLANPASPYGPRQVYAINGQSWPFTERLTYNQGDSIRWRVLNLSQHVHPMHLHGTYFRVQSRGTPFTDTALGDTSRLVVTEYLGAGGTMMVDWKAERAGNWLFHCHTINHIDEALRLGEVARANAHANHGTVTDVMAGLVTAISVRPSSVAEEPEVTPRRRLRLFVTERPAPVRGSPSLAYVLQRDEREPARDSVELPGSTLELQQDEPTVITVVNRSRQPTAVHWHGMELESFYDGVAGWSGGGTRVAPIIAPDDSFVVHMTPPRAGTFIYHTHAGELAQLTGGLYGAMIVRARDHRPDANERVVVLADSTADSIRAPVGSMINGRRNPVPIDLTAGRTHRIRFISIGAVALKRVRLLEGDAILQWIPVAKDGAEYTSAQRVRRSAEQVLAPGETMDVLVTPTRAGTLVLEVTSAYGPPVTTRVEVRVEEPR</sequence>
<feature type="chain" id="PRO_5041219224" evidence="4">
    <location>
        <begin position="26"/>
        <end position="632"/>
    </location>
</feature>
<dbReference type="GO" id="GO:0016491">
    <property type="term" value="F:oxidoreductase activity"/>
    <property type="evidence" value="ECO:0007669"/>
    <property type="project" value="UniProtKB-KW"/>
</dbReference>
<dbReference type="EMBL" id="CP130612">
    <property type="protein sequence ID" value="WKW11932.1"/>
    <property type="molecule type" value="Genomic_DNA"/>
</dbReference>